<evidence type="ECO:0000259" key="11">
    <source>
        <dbReference type="Pfam" id="PF00155"/>
    </source>
</evidence>
<dbReference type="EMBL" id="FQZB01000005">
    <property type="protein sequence ID" value="SHI91575.1"/>
    <property type="molecule type" value="Genomic_DNA"/>
</dbReference>
<dbReference type="STRING" id="1121302.SAMN02745163_01012"/>
<keyword evidence="13" id="KW-1185">Reference proteome</keyword>
<keyword evidence="6 12" id="KW-0808">Transferase</keyword>
<reference evidence="12 13" key="1">
    <citation type="submission" date="2016-11" db="EMBL/GenBank/DDBJ databases">
        <authorList>
            <person name="Jaros S."/>
            <person name="Januszkiewicz K."/>
            <person name="Wedrychowicz H."/>
        </authorList>
    </citation>
    <scope>NUCLEOTIDE SEQUENCE [LARGE SCALE GENOMIC DNA]</scope>
    <source>
        <strain evidence="12 13">DSM 21758</strain>
    </source>
</reference>
<evidence type="ECO:0000313" key="13">
    <source>
        <dbReference type="Proteomes" id="UP000184310"/>
    </source>
</evidence>
<dbReference type="GO" id="GO:0004400">
    <property type="term" value="F:histidinol-phosphate transaminase activity"/>
    <property type="evidence" value="ECO:0007669"/>
    <property type="project" value="InterPro"/>
</dbReference>
<sequence>MYDVVNNYFEVDNKEHVKLNANENPYKIYELTKSLEDYELNRYPDNDALLLRETYGKCIGIKKENILAGNGSDEMINLIISSYISKGDTVITLEPDFSMYDFYTRRQGGNITKYKFFSGGNKFNIDEFISFAKSNNPRLIIFSNPNNPTGNVIDEVDIFKMLIEFEDIKVVIDEAYVEFYGKSMVSNIEKYPNLIIIRTLSKAWSMAALRVGFLIANNATIEEIKGNKVPYNINSISQSLATELLKYEETFKKNLDLIFRERKKVYKELVLLQEKYKIFKVYPSKANFIYGQFNGKYILNFLKELEFNNIKIRSFKDNYFRITIGSFNENKILIEVIKNFLGNIVKKKIVGEY</sequence>
<dbReference type="InterPro" id="IPR004839">
    <property type="entry name" value="Aminotransferase_I/II_large"/>
</dbReference>
<comment type="cofactor">
    <cofactor evidence="1 10">
        <name>pyridoxal 5'-phosphate</name>
        <dbReference type="ChEBI" id="CHEBI:597326"/>
    </cofactor>
</comment>
<protein>
    <submittedName>
        <fullName evidence="12">Histidinol-phosphate aminotransferase</fullName>
    </submittedName>
</protein>
<evidence type="ECO:0000256" key="3">
    <source>
        <dbReference type="ARBA" id="ARBA00011738"/>
    </source>
</evidence>
<keyword evidence="4 12" id="KW-0032">Aminotransferase</keyword>
<comment type="similarity">
    <text evidence="2">Belongs to the class-II pyridoxal-phosphate-dependent aminotransferase family. Histidinol-phosphate aminotransferase subfamily.</text>
</comment>
<dbReference type="SUPFAM" id="SSF53383">
    <property type="entry name" value="PLP-dependent transferases"/>
    <property type="match status" value="1"/>
</dbReference>
<evidence type="ECO:0000256" key="2">
    <source>
        <dbReference type="ARBA" id="ARBA00007970"/>
    </source>
</evidence>
<organism evidence="12 13">
    <name type="scientific">Clostridium cavendishii DSM 21758</name>
    <dbReference type="NCBI Taxonomy" id="1121302"/>
    <lineage>
        <taxon>Bacteria</taxon>
        <taxon>Bacillati</taxon>
        <taxon>Bacillota</taxon>
        <taxon>Clostridia</taxon>
        <taxon>Eubacteriales</taxon>
        <taxon>Clostridiaceae</taxon>
        <taxon>Clostridium</taxon>
    </lineage>
</organism>
<dbReference type="GO" id="GO:0030170">
    <property type="term" value="F:pyridoxal phosphate binding"/>
    <property type="evidence" value="ECO:0007669"/>
    <property type="project" value="InterPro"/>
</dbReference>
<evidence type="ECO:0000313" key="12">
    <source>
        <dbReference type="EMBL" id="SHI91575.1"/>
    </source>
</evidence>
<proteinExistence type="inferred from homology"/>
<dbReference type="CDD" id="cd00609">
    <property type="entry name" value="AAT_like"/>
    <property type="match status" value="1"/>
</dbReference>
<dbReference type="NCBIfam" id="TIGR01141">
    <property type="entry name" value="hisC"/>
    <property type="match status" value="1"/>
</dbReference>
<name>A0A1M6F1N6_9CLOT</name>
<gene>
    <name evidence="12" type="ORF">SAMN02745163_01012</name>
</gene>
<evidence type="ECO:0000256" key="7">
    <source>
        <dbReference type="ARBA" id="ARBA00022898"/>
    </source>
</evidence>
<dbReference type="InterPro" id="IPR015421">
    <property type="entry name" value="PyrdxlP-dep_Trfase_major"/>
</dbReference>
<dbReference type="Gene3D" id="3.40.640.10">
    <property type="entry name" value="Type I PLP-dependent aspartate aminotransferase-like (Major domain)"/>
    <property type="match status" value="1"/>
</dbReference>
<dbReference type="PANTHER" id="PTHR42885:SF2">
    <property type="entry name" value="HISTIDINOL-PHOSPHATE AMINOTRANSFERASE"/>
    <property type="match status" value="1"/>
</dbReference>
<evidence type="ECO:0000256" key="1">
    <source>
        <dbReference type="ARBA" id="ARBA00001933"/>
    </source>
</evidence>
<dbReference type="InterPro" id="IPR015424">
    <property type="entry name" value="PyrdxlP-dep_Trfase"/>
</dbReference>
<evidence type="ECO:0000256" key="6">
    <source>
        <dbReference type="ARBA" id="ARBA00022679"/>
    </source>
</evidence>
<dbReference type="InterPro" id="IPR001917">
    <property type="entry name" value="Aminotrans_II_pyridoxalP_BS"/>
</dbReference>
<dbReference type="AlphaFoldDB" id="A0A1M6F1N6"/>
<evidence type="ECO:0000256" key="8">
    <source>
        <dbReference type="ARBA" id="ARBA00023102"/>
    </source>
</evidence>
<dbReference type="Pfam" id="PF00155">
    <property type="entry name" value="Aminotran_1_2"/>
    <property type="match status" value="1"/>
</dbReference>
<dbReference type="Gene3D" id="3.90.1150.10">
    <property type="entry name" value="Aspartate Aminotransferase, domain 1"/>
    <property type="match status" value="1"/>
</dbReference>
<comment type="pathway">
    <text evidence="9">Amino-acid biosynthesis.</text>
</comment>
<evidence type="ECO:0000256" key="9">
    <source>
        <dbReference type="ARBA" id="ARBA00029440"/>
    </source>
</evidence>
<dbReference type="OrthoDB" id="9813612at2"/>
<evidence type="ECO:0000256" key="5">
    <source>
        <dbReference type="ARBA" id="ARBA00022605"/>
    </source>
</evidence>
<dbReference type="PANTHER" id="PTHR42885">
    <property type="entry name" value="HISTIDINOL-PHOSPHATE AMINOTRANSFERASE-RELATED"/>
    <property type="match status" value="1"/>
</dbReference>
<keyword evidence="7 10" id="KW-0663">Pyridoxal phosphate</keyword>
<dbReference type="Proteomes" id="UP000184310">
    <property type="component" value="Unassembled WGS sequence"/>
</dbReference>
<dbReference type="RefSeq" id="WP_072985582.1">
    <property type="nucleotide sequence ID" value="NZ_FQZB01000005.1"/>
</dbReference>
<dbReference type="PROSITE" id="PS00599">
    <property type="entry name" value="AA_TRANSFER_CLASS_2"/>
    <property type="match status" value="1"/>
</dbReference>
<keyword evidence="8" id="KW-0368">Histidine biosynthesis</keyword>
<dbReference type="InterPro" id="IPR015422">
    <property type="entry name" value="PyrdxlP-dep_Trfase_small"/>
</dbReference>
<evidence type="ECO:0000256" key="10">
    <source>
        <dbReference type="RuleBase" id="RU003693"/>
    </source>
</evidence>
<comment type="subunit">
    <text evidence="3">Homodimer.</text>
</comment>
<keyword evidence="5" id="KW-0028">Amino-acid biosynthesis</keyword>
<accession>A0A1M6F1N6</accession>
<dbReference type="GO" id="GO:0000105">
    <property type="term" value="P:L-histidine biosynthetic process"/>
    <property type="evidence" value="ECO:0007669"/>
    <property type="project" value="UniProtKB-KW"/>
</dbReference>
<dbReference type="InterPro" id="IPR005861">
    <property type="entry name" value="HisP_aminotrans"/>
</dbReference>
<feature type="domain" description="Aminotransferase class I/classII large" evidence="11">
    <location>
        <begin position="16"/>
        <end position="337"/>
    </location>
</feature>
<evidence type="ECO:0000256" key="4">
    <source>
        <dbReference type="ARBA" id="ARBA00022576"/>
    </source>
</evidence>